<evidence type="ECO:0008006" key="2">
    <source>
        <dbReference type="Google" id="ProtNLM"/>
    </source>
</evidence>
<organism evidence="1">
    <name type="scientific">Deinococcus sp. VB142</name>
    <dbReference type="NCBI Taxonomy" id="3112952"/>
    <lineage>
        <taxon>Bacteria</taxon>
        <taxon>Thermotogati</taxon>
        <taxon>Deinococcota</taxon>
        <taxon>Deinococci</taxon>
        <taxon>Deinococcales</taxon>
        <taxon>Deinococcaceae</taxon>
        <taxon>Deinococcus</taxon>
    </lineage>
</organism>
<dbReference type="EMBL" id="CP149782">
    <property type="protein sequence ID" value="WYF44998.1"/>
    <property type="molecule type" value="Genomic_DNA"/>
</dbReference>
<name>A0AAU6Q315_9DEIO</name>
<reference evidence="1" key="1">
    <citation type="submission" date="2024-03" db="EMBL/GenBank/DDBJ databases">
        <title>Deinococcus weizhi sp. nov., isolated from human skin.</title>
        <authorList>
            <person name="Wei Z."/>
            <person name="Tian F."/>
            <person name="Yang C."/>
            <person name="Xin L.T."/>
            <person name="Wen Z.J."/>
            <person name="Lan K.C."/>
            <person name="Yu L."/>
            <person name="Zhe W."/>
            <person name="Dan F.D."/>
            <person name="Jun W."/>
            <person name="Rui Z."/>
            <person name="Yong X.J."/>
            <person name="Ting Y."/>
            <person name="Wei X."/>
            <person name="Xu Z.G."/>
            <person name="Xin Z."/>
            <person name="Dong F.G."/>
            <person name="Ni X.M."/>
            <person name="Zheng M.G."/>
            <person name="Chun Y."/>
            <person name="Qian W.X."/>
        </authorList>
    </citation>
    <scope>NUCLEOTIDE SEQUENCE</scope>
    <source>
        <strain evidence="1">VB142</strain>
    </source>
</reference>
<protein>
    <recommendedName>
        <fullName evidence="2">DUF2188 domain-containing protein</fullName>
    </recommendedName>
</protein>
<dbReference type="AlphaFoldDB" id="A0AAU6Q315"/>
<sequence>MSIFATITDLSSGEVIERLGPFESATEGRTACAKAAGAVLMWQRAGYSWEAKEGGRVYQVPRDTVLEPEQE</sequence>
<proteinExistence type="predicted"/>
<gene>
    <name evidence="1" type="ORF">WDJ50_02455</name>
</gene>
<accession>A0AAU6Q315</accession>
<evidence type="ECO:0000313" key="1">
    <source>
        <dbReference type="EMBL" id="WYF44998.1"/>
    </source>
</evidence>
<dbReference type="RefSeq" id="WP_339096170.1">
    <property type="nucleotide sequence ID" value="NZ_CP149782.1"/>
</dbReference>